<dbReference type="KEGG" id="bwh:A9C19_07460"/>
<dbReference type="OrthoDB" id="2417886at2"/>
<proteinExistence type="predicted"/>
<sequence length="251" mass="29329">MQELVVQLAKIKTDLEKKLNHPFLGKHLPSPVIDEDKLLLLYAIFDEMDLSDELKEHYIITAMLVQIALNTHDDVSTKNDINSQEFFERQLTVLAGDYFSGLYYLVLSEVKDIDMIKVFALAIKEINEHKIKLYHEDESKELSILESLEVVETSLFKRITQYYKLDFHRLLASKFLIYKRLSHEKFHSYDKGILPFSYLTKACSELVEETTLLLNDSTFKNPEIKKLLVKRLHAIQFYESLHDNNAVEEGL</sequence>
<dbReference type="AlphaFoldDB" id="A0A1L3MQG9"/>
<gene>
    <name evidence="1" type="ORF">A9C19_07460</name>
</gene>
<dbReference type="InterPro" id="IPR009920">
    <property type="entry name" value="HEPPP_synth_su1"/>
</dbReference>
<dbReference type="Gene3D" id="1.20.120.1450">
    <property type="match status" value="1"/>
</dbReference>
<accession>A0A1L3MQG9</accession>
<dbReference type="STRING" id="1547283.A9C19_07460"/>
<evidence type="ECO:0000313" key="1">
    <source>
        <dbReference type="EMBL" id="APH04595.1"/>
    </source>
</evidence>
<dbReference type="Pfam" id="PF07307">
    <property type="entry name" value="HEPPP_synt_1"/>
    <property type="match status" value="1"/>
</dbReference>
<dbReference type="EMBL" id="CP016020">
    <property type="protein sequence ID" value="APH04595.1"/>
    <property type="molecule type" value="Genomic_DNA"/>
</dbReference>
<protein>
    <recommendedName>
        <fullName evidence="3">Heptaprenyl diphosphate synthase</fullName>
    </recommendedName>
</protein>
<dbReference type="RefSeq" id="WP_072579384.1">
    <property type="nucleotide sequence ID" value="NZ_CP016020.1"/>
</dbReference>
<name>A0A1L3MQG9_9BACI</name>
<dbReference type="GO" id="GO:0009234">
    <property type="term" value="P:menaquinone biosynthetic process"/>
    <property type="evidence" value="ECO:0007669"/>
    <property type="project" value="InterPro"/>
</dbReference>
<organism evidence="1 2">
    <name type="scientific">Bacillus weihaiensis</name>
    <dbReference type="NCBI Taxonomy" id="1547283"/>
    <lineage>
        <taxon>Bacteria</taxon>
        <taxon>Bacillati</taxon>
        <taxon>Bacillota</taxon>
        <taxon>Bacilli</taxon>
        <taxon>Bacillales</taxon>
        <taxon>Bacillaceae</taxon>
        <taxon>Bacillus</taxon>
    </lineage>
</organism>
<dbReference type="Proteomes" id="UP000181936">
    <property type="component" value="Chromosome"/>
</dbReference>
<evidence type="ECO:0000313" key="2">
    <source>
        <dbReference type="Proteomes" id="UP000181936"/>
    </source>
</evidence>
<keyword evidence="2" id="KW-1185">Reference proteome</keyword>
<evidence type="ECO:0008006" key="3">
    <source>
        <dbReference type="Google" id="ProtNLM"/>
    </source>
</evidence>
<reference evidence="1 2" key="1">
    <citation type="journal article" date="2016" name="Sci. Rep.">
        <title>Complete genome sequence and transcriptomic analysis of a novel marine strain Bacillus weihaiensis reveals the mechanism of brown algae degradation.</title>
        <authorList>
            <person name="Zhu Y."/>
            <person name="Chen P."/>
            <person name="Bao Y."/>
            <person name="Men Y."/>
            <person name="Zeng Y."/>
            <person name="Yang J."/>
            <person name="Sun J."/>
            <person name="Sun Y."/>
        </authorList>
    </citation>
    <scope>NUCLEOTIDE SEQUENCE [LARGE SCALE GENOMIC DNA]</scope>
    <source>
        <strain evidence="1 2">Alg07</strain>
    </source>
</reference>